<reference evidence="11 12" key="1">
    <citation type="journal article" date="2016" name="Int. J. Syst. Evol. Microbiol.">
        <title>Paraphotobacterium marinum gen. nov., sp. nov., a member of the family Vibrionaceae, isolated from surface seawater.</title>
        <authorList>
            <person name="Huang Z."/>
            <person name="Dong C."/>
            <person name="Shao Z."/>
        </authorList>
    </citation>
    <scope>NUCLEOTIDE SEQUENCE [LARGE SCALE GENOMIC DNA]</scope>
    <source>
        <strain evidence="11 12">NSCS20N07D</strain>
    </source>
</reference>
<comment type="subcellular location">
    <subcellularLocation>
        <location evidence="10">Cell membrane</location>
        <topology evidence="10">Multi-pass membrane protein</topology>
    </subcellularLocation>
    <subcellularLocation>
        <location evidence="10">Bacterial flagellum basal body</location>
    </subcellularLocation>
</comment>
<evidence type="ECO:0000313" key="11">
    <source>
        <dbReference type="EMBL" id="ASK78821.1"/>
    </source>
</evidence>
<feature type="transmembrane region" description="Helical" evidence="10">
    <location>
        <begin position="174"/>
        <end position="200"/>
    </location>
</feature>
<keyword evidence="8 10" id="KW-0975">Bacterial flagellum</keyword>
<protein>
    <recommendedName>
        <fullName evidence="3 9">Flagellar biosynthetic protein FliR</fullName>
    </recommendedName>
</protein>
<organism evidence="11 12">
    <name type="scientific">Paraphotobacterium marinum</name>
    <dbReference type="NCBI Taxonomy" id="1755811"/>
    <lineage>
        <taxon>Bacteria</taxon>
        <taxon>Pseudomonadati</taxon>
        <taxon>Pseudomonadota</taxon>
        <taxon>Gammaproteobacteria</taxon>
        <taxon>Vibrionales</taxon>
        <taxon>Vibrionaceae</taxon>
        <taxon>Paraphotobacterium</taxon>
    </lineage>
</organism>
<accession>A0A220VEU5</accession>
<sequence length="258" mass="28621">MVITSAEITSLWGAFWWPFVRIGAVLLSMPFFGDALISVRIRIGLTLCLAFLVYPFVPTMPVIEPLSLQALYLTLEQILWGFFFGLILHLLFTTLTMLGQMISLQMGLAMAVMNDPVNGMSVPIISRLFLIFCTLLFLSMDAHLLVIQILVNSFQIWPIGSGITDNSLTLILKIFGWTISAALGLALPTIICMLLTNVAFGIMNRVSPSFNIFALGFPMTMLVGLFSMLLSASNIPSKYNDFVVQTLDWLTYYNQGAP</sequence>
<evidence type="ECO:0000256" key="7">
    <source>
        <dbReference type="ARBA" id="ARBA00023136"/>
    </source>
</evidence>
<evidence type="ECO:0000313" key="12">
    <source>
        <dbReference type="Proteomes" id="UP000242175"/>
    </source>
</evidence>
<evidence type="ECO:0000256" key="5">
    <source>
        <dbReference type="ARBA" id="ARBA00022692"/>
    </source>
</evidence>
<evidence type="ECO:0000256" key="2">
    <source>
        <dbReference type="ARBA" id="ARBA00009772"/>
    </source>
</evidence>
<dbReference type="GO" id="GO:0009425">
    <property type="term" value="C:bacterial-type flagellum basal body"/>
    <property type="evidence" value="ECO:0007669"/>
    <property type="project" value="UniProtKB-SubCell"/>
</dbReference>
<keyword evidence="11" id="KW-0966">Cell projection</keyword>
<dbReference type="PANTHER" id="PTHR30065">
    <property type="entry name" value="FLAGELLAR BIOSYNTHETIC PROTEIN FLIR"/>
    <property type="match status" value="1"/>
</dbReference>
<keyword evidence="5 10" id="KW-0812">Transmembrane</keyword>
<evidence type="ECO:0000256" key="3">
    <source>
        <dbReference type="ARBA" id="ARBA00021717"/>
    </source>
</evidence>
<dbReference type="EMBL" id="CP022355">
    <property type="protein sequence ID" value="ASK78821.1"/>
    <property type="molecule type" value="Genomic_DNA"/>
</dbReference>
<evidence type="ECO:0000256" key="9">
    <source>
        <dbReference type="NCBIfam" id="TIGR01400"/>
    </source>
</evidence>
<evidence type="ECO:0000256" key="1">
    <source>
        <dbReference type="ARBA" id="ARBA00002578"/>
    </source>
</evidence>
<dbReference type="OrthoDB" id="9797790at2"/>
<evidence type="ECO:0000256" key="10">
    <source>
        <dbReference type="RuleBase" id="RU362071"/>
    </source>
</evidence>
<dbReference type="GO" id="GO:0005886">
    <property type="term" value="C:plasma membrane"/>
    <property type="evidence" value="ECO:0007669"/>
    <property type="project" value="UniProtKB-SubCell"/>
</dbReference>
<name>A0A220VEU5_9GAMM</name>
<evidence type="ECO:0000256" key="6">
    <source>
        <dbReference type="ARBA" id="ARBA00022989"/>
    </source>
</evidence>
<keyword evidence="11" id="KW-0282">Flagellum</keyword>
<evidence type="ECO:0000256" key="8">
    <source>
        <dbReference type="ARBA" id="ARBA00023143"/>
    </source>
</evidence>
<dbReference type="Proteomes" id="UP000242175">
    <property type="component" value="Chromosome large"/>
</dbReference>
<keyword evidence="6 10" id="KW-1133">Transmembrane helix</keyword>
<feature type="transmembrane region" description="Helical" evidence="10">
    <location>
        <begin position="212"/>
        <end position="232"/>
    </location>
</feature>
<dbReference type="PRINTS" id="PR00953">
    <property type="entry name" value="TYPE3IMRPROT"/>
</dbReference>
<gene>
    <name evidence="11" type="primary">fliR</name>
    <name evidence="11" type="ORF">CF386_00115</name>
</gene>
<dbReference type="NCBIfam" id="TIGR01400">
    <property type="entry name" value="fliR"/>
    <property type="match status" value="1"/>
</dbReference>
<dbReference type="InterPro" id="IPR002010">
    <property type="entry name" value="T3SS_IM_R"/>
</dbReference>
<comment type="function">
    <text evidence="1 10">Role in flagellar biosynthesis.</text>
</comment>
<dbReference type="AlphaFoldDB" id="A0A220VEU5"/>
<dbReference type="GO" id="GO:0044780">
    <property type="term" value="P:bacterial-type flagellum assembly"/>
    <property type="evidence" value="ECO:0007669"/>
    <property type="project" value="UniProtKB-UniRule"/>
</dbReference>
<comment type="similarity">
    <text evidence="2 10">Belongs to the FliR/MopE/SpaR family.</text>
</comment>
<proteinExistence type="inferred from homology"/>
<dbReference type="Pfam" id="PF01311">
    <property type="entry name" value="Bac_export_1"/>
    <property type="match status" value="1"/>
</dbReference>
<keyword evidence="11" id="KW-0969">Cilium</keyword>
<evidence type="ECO:0000256" key="4">
    <source>
        <dbReference type="ARBA" id="ARBA00022475"/>
    </source>
</evidence>
<feature type="transmembrane region" description="Helical" evidence="10">
    <location>
        <begin position="77"/>
        <end position="98"/>
    </location>
</feature>
<dbReference type="KEGG" id="pmai:CF386_00115"/>
<feature type="transmembrane region" description="Helical" evidence="10">
    <location>
        <begin position="39"/>
        <end position="57"/>
    </location>
</feature>
<dbReference type="PANTHER" id="PTHR30065:SF8">
    <property type="entry name" value="FLAGELLAR BIOSYNTHETIC PROTEIN FLIR"/>
    <property type="match status" value="1"/>
</dbReference>
<feature type="transmembrane region" description="Helical" evidence="10">
    <location>
        <begin position="128"/>
        <end position="154"/>
    </location>
</feature>
<keyword evidence="7 10" id="KW-0472">Membrane</keyword>
<keyword evidence="4 10" id="KW-1003">Cell membrane</keyword>
<dbReference type="GO" id="GO:0006605">
    <property type="term" value="P:protein targeting"/>
    <property type="evidence" value="ECO:0007669"/>
    <property type="project" value="UniProtKB-UniRule"/>
</dbReference>
<dbReference type="RefSeq" id="WP_089073729.1">
    <property type="nucleotide sequence ID" value="NZ_CBCSAM010000001.1"/>
</dbReference>
<feature type="transmembrane region" description="Helical" evidence="10">
    <location>
        <begin position="15"/>
        <end position="32"/>
    </location>
</feature>
<keyword evidence="12" id="KW-1185">Reference proteome</keyword>
<dbReference type="InterPro" id="IPR006303">
    <property type="entry name" value="FliR"/>
</dbReference>